<proteinExistence type="predicted"/>
<keyword evidence="2" id="KW-0132">Cell division</keyword>
<evidence type="ECO:0000256" key="7">
    <source>
        <dbReference type="ARBA" id="ARBA00023306"/>
    </source>
</evidence>
<evidence type="ECO:0000256" key="6">
    <source>
        <dbReference type="ARBA" id="ARBA00023242"/>
    </source>
</evidence>
<evidence type="ECO:0000256" key="9">
    <source>
        <dbReference type="SAM" id="Phobius"/>
    </source>
</evidence>
<dbReference type="SUPFAM" id="SSF48371">
    <property type="entry name" value="ARM repeat"/>
    <property type="match status" value="1"/>
</dbReference>
<reference evidence="10" key="1">
    <citation type="journal article" date="2013" name="J. Plant Res.">
        <title>Effect of fungi and light on seed germination of three Opuntia species from semiarid lands of central Mexico.</title>
        <authorList>
            <person name="Delgado-Sanchez P."/>
            <person name="Jimenez-Bremont J.F."/>
            <person name="Guerrero-Gonzalez Mde L."/>
            <person name="Flores J."/>
        </authorList>
    </citation>
    <scope>NUCLEOTIDE SEQUENCE</scope>
    <source>
        <tissue evidence="10">Cladode</tissue>
    </source>
</reference>
<accession>A0A7C9AN04</accession>
<dbReference type="GO" id="GO:0035825">
    <property type="term" value="P:homologous recombination"/>
    <property type="evidence" value="ECO:0007669"/>
    <property type="project" value="UniProtKB-ARBA"/>
</dbReference>
<keyword evidence="6" id="KW-0539">Nucleus</keyword>
<feature type="compositionally biased region" description="Basic and acidic residues" evidence="8">
    <location>
        <begin position="498"/>
        <end position="522"/>
    </location>
</feature>
<dbReference type="GO" id="GO:0051301">
    <property type="term" value="P:cell division"/>
    <property type="evidence" value="ECO:0007669"/>
    <property type="project" value="UniProtKB-KW"/>
</dbReference>
<name>A0A7C9AN04_OPUST</name>
<feature type="compositionally biased region" description="Basic residues" evidence="8">
    <location>
        <begin position="373"/>
        <end position="382"/>
    </location>
</feature>
<feature type="compositionally biased region" description="Polar residues" evidence="8">
    <location>
        <begin position="383"/>
        <end position="394"/>
    </location>
</feature>
<feature type="compositionally biased region" description="Basic and acidic residues" evidence="8">
    <location>
        <begin position="351"/>
        <end position="372"/>
    </location>
</feature>
<evidence type="ECO:0000256" key="8">
    <source>
        <dbReference type="SAM" id="MobiDB-lite"/>
    </source>
</evidence>
<dbReference type="GO" id="GO:0005634">
    <property type="term" value="C:nucleus"/>
    <property type="evidence" value="ECO:0007669"/>
    <property type="project" value="UniProtKB-SubCell"/>
</dbReference>
<keyword evidence="9" id="KW-0472">Membrane</keyword>
<dbReference type="GO" id="GO:0007064">
    <property type="term" value="P:mitotic sister chromatid cohesion"/>
    <property type="evidence" value="ECO:0007669"/>
    <property type="project" value="InterPro"/>
</dbReference>
<feature type="region of interest" description="Disordered" evidence="8">
    <location>
        <begin position="293"/>
        <end position="641"/>
    </location>
</feature>
<dbReference type="GO" id="GO:0006281">
    <property type="term" value="P:DNA repair"/>
    <property type="evidence" value="ECO:0007669"/>
    <property type="project" value="UniProtKB-KW"/>
</dbReference>
<feature type="region of interest" description="Disordered" evidence="8">
    <location>
        <begin position="256"/>
        <end position="278"/>
    </location>
</feature>
<keyword evidence="9" id="KW-0812">Transmembrane</keyword>
<feature type="transmembrane region" description="Helical" evidence="9">
    <location>
        <begin position="779"/>
        <end position="796"/>
    </location>
</feature>
<dbReference type="InterPro" id="IPR016024">
    <property type="entry name" value="ARM-type_fold"/>
</dbReference>
<evidence type="ECO:0000256" key="5">
    <source>
        <dbReference type="ARBA" id="ARBA00023204"/>
    </source>
</evidence>
<dbReference type="GO" id="GO:0000785">
    <property type="term" value="C:chromatin"/>
    <property type="evidence" value="ECO:0007669"/>
    <property type="project" value="TreeGrafter"/>
</dbReference>
<feature type="compositionally biased region" description="Polar residues" evidence="8">
    <location>
        <begin position="552"/>
        <end position="562"/>
    </location>
</feature>
<dbReference type="InterPro" id="IPR039776">
    <property type="entry name" value="Pds5"/>
</dbReference>
<keyword evidence="9" id="KW-1133">Transmembrane helix</keyword>
<keyword evidence="5" id="KW-0234">DNA repair</keyword>
<evidence type="ECO:0000256" key="1">
    <source>
        <dbReference type="ARBA" id="ARBA00004123"/>
    </source>
</evidence>
<evidence type="ECO:0000313" key="10">
    <source>
        <dbReference type="EMBL" id="MBA4669735.1"/>
    </source>
</evidence>
<evidence type="ECO:0000256" key="2">
    <source>
        <dbReference type="ARBA" id="ARBA00022618"/>
    </source>
</evidence>
<feature type="compositionally biased region" description="Basic and acidic residues" evidence="8">
    <location>
        <begin position="590"/>
        <end position="621"/>
    </location>
</feature>
<reference evidence="10" key="2">
    <citation type="submission" date="2020-07" db="EMBL/GenBank/DDBJ databases">
        <authorList>
            <person name="Vera ALvarez R."/>
            <person name="Arias-Moreno D.M."/>
            <person name="Jimenez-Jacinto V."/>
            <person name="Jimenez-Bremont J.F."/>
            <person name="Swaminathan K."/>
            <person name="Moose S.P."/>
            <person name="Guerrero-Gonzalez M.L."/>
            <person name="Marino-Ramirez L."/>
            <person name="Landsman D."/>
            <person name="Rodriguez-Kessler M."/>
            <person name="Delgado-Sanchez P."/>
        </authorList>
    </citation>
    <scope>NUCLEOTIDE SEQUENCE</scope>
    <source>
        <tissue evidence="10">Cladode</tissue>
    </source>
</reference>
<dbReference type="PANTHER" id="PTHR12663:SF3">
    <property type="entry name" value="SISTER CHROMATID COHESION PROTEIN PDS5 HOMOLOG C"/>
    <property type="match status" value="1"/>
</dbReference>
<keyword evidence="7" id="KW-0131">Cell cycle</keyword>
<dbReference type="AlphaFoldDB" id="A0A7C9AN04"/>
<dbReference type="PANTHER" id="PTHR12663">
    <property type="entry name" value="ANDROGEN INDUCED INHIBITOR OF PROLIFERATION AS3 / PDS5-RELATED"/>
    <property type="match status" value="1"/>
</dbReference>
<comment type="subcellular location">
    <subcellularLocation>
        <location evidence="1">Nucleus</location>
    </subcellularLocation>
</comment>
<evidence type="ECO:0000256" key="3">
    <source>
        <dbReference type="ARBA" id="ARBA00022763"/>
    </source>
</evidence>
<feature type="compositionally biased region" description="Basic and acidic residues" evidence="8">
    <location>
        <begin position="530"/>
        <end position="550"/>
    </location>
</feature>
<dbReference type="Pfam" id="PF20168">
    <property type="entry name" value="PDS5"/>
    <property type="match status" value="1"/>
</dbReference>
<dbReference type="EMBL" id="GISG01244808">
    <property type="protein sequence ID" value="MBA4669735.1"/>
    <property type="molecule type" value="Transcribed_RNA"/>
</dbReference>
<feature type="compositionally biased region" description="Basic and acidic residues" evidence="8">
    <location>
        <begin position="395"/>
        <end position="425"/>
    </location>
</feature>
<organism evidence="10">
    <name type="scientific">Opuntia streptacantha</name>
    <name type="common">Prickly pear cactus</name>
    <name type="synonym">Opuntia cardona</name>
    <dbReference type="NCBI Taxonomy" id="393608"/>
    <lineage>
        <taxon>Eukaryota</taxon>
        <taxon>Viridiplantae</taxon>
        <taxon>Streptophyta</taxon>
        <taxon>Embryophyta</taxon>
        <taxon>Tracheophyta</taxon>
        <taxon>Spermatophyta</taxon>
        <taxon>Magnoliopsida</taxon>
        <taxon>eudicotyledons</taxon>
        <taxon>Gunneridae</taxon>
        <taxon>Pentapetalae</taxon>
        <taxon>Caryophyllales</taxon>
        <taxon>Cactineae</taxon>
        <taxon>Cactaceae</taxon>
        <taxon>Opuntioideae</taxon>
        <taxon>Opuntia</taxon>
    </lineage>
</organism>
<keyword evidence="4" id="KW-0498">Mitosis</keyword>
<protein>
    <submittedName>
        <fullName evidence="10">Uncharacterized protein</fullName>
    </submittedName>
</protein>
<keyword evidence="3" id="KW-0227">DNA damage</keyword>
<evidence type="ECO:0000256" key="4">
    <source>
        <dbReference type="ARBA" id="ARBA00022776"/>
    </source>
</evidence>
<sequence>MAQLEKELEKLLVEAGNKLLSPPSSIPELLALLDRVEKYLTRVEQSPSESMNKALSPSMKALIAGNLLRHSNVDVRVAVASCISEITRITAPDAPYDDDQMKEVFRLIVSSFEKLDDKSSPSYVKRTTILETVAKVRSCVVMLDLECDALIVEMFQHFLRSIRNDHPENVFSSMETIMTLILEESEDVPLDLVSCILDFLKIGNKEAIACQLGEKVIEKCASKLKPYLLPAIKSRGAALNDYSKVVANVCQMASEAVEPSDGDAASKNLADESDLGNTPTEKAVEVAMESLDDAPPSEEVGATAAGSPKSVVSNGNVQKEIEDTSTGVDDTKQADNDNRDEVKASPARSKAGVDSHDDGEHAKPQPKVEKSNSSKRKGRRTSALKSSLKPSQSMRADDKKETDKVPDEQEKGAVDADSTRSKDAVVDDAGPAANKREPDALASSPKNLENEKENDNEPADVSSPSPSGSLAGESHLTKVGQPKKKDKLVQESVPASDTDSKMKSDPKKTPERNDVSESEAHKRPGVKASSELDKEEHTHSPVAASKKDDGNESNLDAKSAKQSGKKVAVISGQSGDKKRRGQGKGTSSKDLAKTQSKDDAKPLPKSAEKSTKDGSDVEKSFKTSSKRKRSPDGGKASGTKGYGEELVGSKIEVWWPADKKLCKLCPCFSERERVWEGGRCAFGASTTVKKPIRRCARCKRFGQVGGCEYLEWFDENLCDKVRSIVVAEIEKMVKIEGGECEMKKILIAIESCKEGLLKMKENNAELKMKIYKYQRKERVYIVLLLLLIVFVGSMLGSRSLSSKSFPIA</sequence>
<feature type="compositionally biased region" description="Basic and acidic residues" evidence="8">
    <location>
        <begin position="329"/>
        <end position="343"/>
    </location>
</feature>